<dbReference type="InterPro" id="IPR010920">
    <property type="entry name" value="LSM_dom_sf"/>
</dbReference>
<dbReference type="SUPFAM" id="SSF50182">
    <property type="entry name" value="Sm-like ribonucleoproteins"/>
    <property type="match status" value="1"/>
</dbReference>
<feature type="transmembrane region" description="Helical" evidence="2">
    <location>
        <begin position="23"/>
        <end position="48"/>
    </location>
</feature>
<evidence type="ECO:0000256" key="1">
    <source>
        <dbReference type="SAM" id="MobiDB-lite"/>
    </source>
</evidence>
<feature type="domain" description="Mechanosensitive ion channel MscS" evidence="3">
    <location>
        <begin position="194"/>
        <end position="260"/>
    </location>
</feature>
<gene>
    <name evidence="4" type="ORF">NFI95_05265</name>
</gene>
<evidence type="ECO:0000313" key="5">
    <source>
        <dbReference type="Proteomes" id="UP001524587"/>
    </source>
</evidence>
<evidence type="ECO:0000256" key="2">
    <source>
        <dbReference type="SAM" id="Phobius"/>
    </source>
</evidence>
<sequence length="378" mass="42212">MRKDFLHYLSLVHGWLDWAPAPLASLLVMLLAGLGALLASNLIVDLFLRIPNPRQAFFRSFLKEIRRPARLFVVVVAMGAALPAAGLSYRALANVGQGLLVAFILLLGWVASALIRVSAELYLARFKTGEEDNLNARKHVTQVRILKRAADLLLVVITVSAALMTFEPVRQYGLSLFASAGAASLVVGLAARPLLTNLIAGVQIAMTQPIRIDDAVIVEGEWGWIEEITSTYVVVRLWDWRRMILPIAYFLEKPFQNWTHQSASLIGSVYFYLDYAVPVEPMRAVLEEIVRQTPLWDGKVVNLQVSDVKDHTIEIRMLMSARNAPQTWDLRCFVRERILTWLQQNAPEALPRARVRFDPPERSGGPEPVQASAGDRSG</sequence>
<comment type="caution">
    <text evidence="4">The sequence shown here is derived from an EMBL/GenBank/DDBJ whole genome shotgun (WGS) entry which is preliminary data.</text>
</comment>
<dbReference type="Proteomes" id="UP001524587">
    <property type="component" value="Unassembled WGS sequence"/>
</dbReference>
<keyword evidence="2" id="KW-0472">Membrane</keyword>
<feature type="transmembrane region" description="Helical" evidence="2">
    <location>
        <begin position="172"/>
        <end position="191"/>
    </location>
</feature>
<dbReference type="Pfam" id="PF00924">
    <property type="entry name" value="MS_channel_2nd"/>
    <property type="match status" value="1"/>
</dbReference>
<evidence type="ECO:0000313" key="4">
    <source>
        <dbReference type="EMBL" id="MCQ8277853.1"/>
    </source>
</evidence>
<dbReference type="Gene3D" id="1.10.287.1260">
    <property type="match status" value="1"/>
</dbReference>
<feature type="transmembrane region" description="Helical" evidence="2">
    <location>
        <begin position="98"/>
        <end position="124"/>
    </location>
</feature>
<organism evidence="4 5">
    <name type="scientific">Endosaccharibacter trunci</name>
    <dbReference type="NCBI Taxonomy" id="2812733"/>
    <lineage>
        <taxon>Bacteria</taxon>
        <taxon>Pseudomonadati</taxon>
        <taxon>Pseudomonadota</taxon>
        <taxon>Alphaproteobacteria</taxon>
        <taxon>Acetobacterales</taxon>
        <taxon>Acetobacteraceae</taxon>
        <taxon>Endosaccharibacter</taxon>
    </lineage>
</organism>
<feature type="region of interest" description="Disordered" evidence="1">
    <location>
        <begin position="355"/>
        <end position="378"/>
    </location>
</feature>
<keyword evidence="2" id="KW-0812">Transmembrane</keyword>
<name>A0ABT1W532_9PROT</name>
<proteinExistence type="predicted"/>
<accession>A0ABT1W532</accession>
<keyword evidence="2" id="KW-1133">Transmembrane helix</keyword>
<feature type="transmembrane region" description="Helical" evidence="2">
    <location>
        <begin position="145"/>
        <end position="166"/>
    </location>
</feature>
<protein>
    <submittedName>
        <fullName evidence="4">Mechanosensitive ion channel family protein</fullName>
    </submittedName>
</protein>
<evidence type="ECO:0000259" key="3">
    <source>
        <dbReference type="Pfam" id="PF00924"/>
    </source>
</evidence>
<feature type="transmembrane region" description="Helical" evidence="2">
    <location>
        <begin position="69"/>
        <end position="92"/>
    </location>
</feature>
<reference evidence="4 5" key="1">
    <citation type="submission" date="2022-06" db="EMBL/GenBank/DDBJ databases">
        <title>Endosaccharibacter gen. nov., sp. nov., endophytic bacteria isolated from sugarcane.</title>
        <authorList>
            <person name="Pitiwittayakul N."/>
            <person name="Yukphan P."/>
            <person name="Charoenyingcharoen P."/>
            <person name="Tanasupawat S."/>
        </authorList>
    </citation>
    <scope>NUCLEOTIDE SEQUENCE [LARGE SCALE GENOMIC DNA]</scope>
    <source>
        <strain evidence="4 5">KSS8</strain>
    </source>
</reference>
<dbReference type="PANTHER" id="PTHR30566:SF25">
    <property type="entry name" value="INNER MEMBRANE PROTEIN"/>
    <property type="match status" value="1"/>
</dbReference>
<keyword evidence="5" id="KW-1185">Reference proteome</keyword>
<dbReference type="EMBL" id="JAMSKV010000003">
    <property type="protein sequence ID" value="MCQ8277853.1"/>
    <property type="molecule type" value="Genomic_DNA"/>
</dbReference>
<dbReference type="RefSeq" id="WP_422863314.1">
    <property type="nucleotide sequence ID" value="NZ_JAMSKV010000003.1"/>
</dbReference>
<dbReference type="InterPro" id="IPR006685">
    <property type="entry name" value="MscS_channel_2nd"/>
</dbReference>
<dbReference type="PANTHER" id="PTHR30566">
    <property type="entry name" value="YNAI-RELATED MECHANOSENSITIVE ION CHANNEL"/>
    <property type="match status" value="1"/>
</dbReference>